<dbReference type="Proteomes" id="UP001054902">
    <property type="component" value="Unassembled WGS sequence"/>
</dbReference>
<organism evidence="1 2">
    <name type="scientific">Chaetoceros tenuissimus</name>
    <dbReference type="NCBI Taxonomy" id="426638"/>
    <lineage>
        <taxon>Eukaryota</taxon>
        <taxon>Sar</taxon>
        <taxon>Stramenopiles</taxon>
        <taxon>Ochrophyta</taxon>
        <taxon>Bacillariophyta</taxon>
        <taxon>Coscinodiscophyceae</taxon>
        <taxon>Chaetocerotophycidae</taxon>
        <taxon>Chaetocerotales</taxon>
        <taxon>Chaetocerotaceae</taxon>
        <taxon>Chaetoceros</taxon>
    </lineage>
</organism>
<gene>
    <name evidence="1" type="ORF">CTEN210_10325</name>
</gene>
<keyword evidence="2" id="KW-1185">Reference proteome</keyword>
<dbReference type="EMBL" id="BLLK01000047">
    <property type="protein sequence ID" value="GFH53849.1"/>
    <property type="molecule type" value="Genomic_DNA"/>
</dbReference>
<comment type="caution">
    <text evidence="1">The sequence shown here is derived from an EMBL/GenBank/DDBJ whole genome shotgun (WGS) entry which is preliminary data.</text>
</comment>
<evidence type="ECO:0000313" key="1">
    <source>
        <dbReference type="EMBL" id="GFH53849.1"/>
    </source>
</evidence>
<proteinExistence type="predicted"/>
<name>A0AAD3D0F9_9STRA</name>
<dbReference type="AlphaFoldDB" id="A0AAD3D0F9"/>
<protein>
    <submittedName>
        <fullName evidence="1">Uncharacterized protein</fullName>
    </submittedName>
</protein>
<reference evidence="1 2" key="1">
    <citation type="journal article" date="2021" name="Sci. Rep.">
        <title>The genome of the diatom Chaetoceros tenuissimus carries an ancient integrated fragment of an extant virus.</title>
        <authorList>
            <person name="Hongo Y."/>
            <person name="Kimura K."/>
            <person name="Takaki Y."/>
            <person name="Yoshida Y."/>
            <person name="Baba S."/>
            <person name="Kobayashi G."/>
            <person name="Nagasaki K."/>
            <person name="Hano T."/>
            <person name="Tomaru Y."/>
        </authorList>
    </citation>
    <scope>NUCLEOTIDE SEQUENCE [LARGE SCALE GENOMIC DNA]</scope>
    <source>
        <strain evidence="1 2">NIES-3715</strain>
    </source>
</reference>
<sequence>MPPASILSPLAQPFAPTREGFTEFAGFDAIYNDGIPSLAVFGSHADHGIIHNIPDETIDEIFPPDANDAAELDAVDDFLVTMVDLSFLEEKEEMTRTNYGAYLQKRWEARRQHGLVGKPTRVQMVQNHIHPQTMMSPNERRLVHFDRHHRAHNNLENRRRVMEAQKHAHQISHNRYSKKAYGLMHGNSKPIQQARKMNH</sequence>
<accession>A0AAD3D0F9</accession>
<evidence type="ECO:0000313" key="2">
    <source>
        <dbReference type="Proteomes" id="UP001054902"/>
    </source>
</evidence>